<evidence type="ECO:0000256" key="1">
    <source>
        <dbReference type="ARBA" id="ARBA00000085"/>
    </source>
</evidence>
<keyword evidence="5" id="KW-0997">Cell inner membrane</keyword>
<evidence type="ECO:0000256" key="7">
    <source>
        <dbReference type="ARBA" id="ARBA00022679"/>
    </source>
</evidence>
<dbReference type="CDD" id="cd00082">
    <property type="entry name" value="HisKA"/>
    <property type="match status" value="1"/>
</dbReference>
<dbReference type="InterPro" id="IPR000700">
    <property type="entry name" value="PAS-assoc_C"/>
</dbReference>
<comment type="catalytic activity">
    <reaction evidence="1">
        <text>ATP + protein L-histidine = ADP + protein N-phospho-L-histidine.</text>
        <dbReference type="EC" id="2.7.13.3"/>
    </reaction>
</comment>
<dbReference type="Gene3D" id="1.10.287.130">
    <property type="match status" value="1"/>
</dbReference>
<dbReference type="SUPFAM" id="SSF47384">
    <property type="entry name" value="Homodimeric domain of signal transducing histidine kinase"/>
    <property type="match status" value="1"/>
</dbReference>
<proteinExistence type="predicted"/>
<dbReference type="SMART" id="SM00065">
    <property type="entry name" value="GAF"/>
    <property type="match status" value="1"/>
</dbReference>
<dbReference type="InterPro" id="IPR004358">
    <property type="entry name" value="Sig_transdc_His_kin-like_C"/>
</dbReference>
<dbReference type="Pfam" id="PF00989">
    <property type="entry name" value="PAS"/>
    <property type="match status" value="1"/>
</dbReference>
<dbReference type="GO" id="GO:0006355">
    <property type="term" value="P:regulation of DNA-templated transcription"/>
    <property type="evidence" value="ECO:0007669"/>
    <property type="project" value="InterPro"/>
</dbReference>
<evidence type="ECO:0000256" key="2">
    <source>
        <dbReference type="ARBA" id="ARBA00004429"/>
    </source>
</evidence>
<dbReference type="InterPro" id="IPR003594">
    <property type="entry name" value="HATPase_dom"/>
</dbReference>
<keyword evidence="11" id="KW-0418">Kinase</keyword>
<evidence type="ECO:0000256" key="15">
    <source>
        <dbReference type="SAM" id="Coils"/>
    </source>
</evidence>
<dbReference type="PROSITE" id="PS50112">
    <property type="entry name" value="PAS"/>
    <property type="match status" value="1"/>
</dbReference>
<evidence type="ECO:0000256" key="8">
    <source>
        <dbReference type="ARBA" id="ARBA00022692"/>
    </source>
</evidence>
<evidence type="ECO:0000259" key="19">
    <source>
        <dbReference type="PROSITE" id="PS50113"/>
    </source>
</evidence>
<dbReference type="NCBIfam" id="TIGR00229">
    <property type="entry name" value="sensory_box"/>
    <property type="match status" value="2"/>
</dbReference>
<gene>
    <name evidence="20" type="ORF">ABEG18_06815</name>
</gene>
<dbReference type="Pfam" id="PF13185">
    <property type="entry name" value="GAF_2"/>
    <property type="match status" value="1"/>
</dbReference>
<evidence type="ECO:0000313" key="20">
    <source>
        <dbReference type="EMBL" id="XBO40472.1"/>
    </source>
</evidence>
<feature type="modified residue" description="4-aspartylphosphate" evidence="14">
    <location>
        <position position="920"/>
    </location>
</feature>
<dbReference type="PRINTS" id="PR00344">
    <property type="entry name" value="BCTRLSENSOR"/>
</dbReference>
<sequence>MASRPPERVRAFDDLCDLAAALLQAPSAVIAIWVDADRLALVGRSHDGPSGAFVVTVATQDPAPADASASPLMIAGRQVRAWAGFPRRGDGPAGLLALLDAPDRTASHRPDAATGEALGTLARQAQDQIERDLLAADYARRTAEMGRIHRIAGVGGLAVDLRAGYRNRRSPEYLAIHGIGPEAAEESHEDWVRRIHPDEREFVERRFIAAVTGADRDYEAEYRIVRPSDGEVRWIHASAEIERDALGRAVRLVGAHRDVTERKQAEMALRESEERFRLVAESAPVMIWMSDVTGACVYVNALLRQFFGHEEPAAAKDYGAALHPDDRAAVDDIVLGALARQEPFTVEARHRRRDGTYRVLTTHAQPRSDNEGRFLGMIGVNVDVSEAREIQRRLVEESKALEVLNHTGAAIAAELDLEQLVQKVTDGGRELTGAAFGAFFYNAASAERESYMLYALSGASRADFAGFAMPRATTVFAPTFKGEAVVRSDDITADPRYGLSAPYRGMPPGHLPLRSYLAVPVSSRSGDVIGGLFFGHPDRGVFTARAERLVVGLAAQAAIAFDNARLLRAATREVEHRREAEAALQALNSTLEQQVAERTRELRERDEALRQAQKMEVVGQLTGGLAHDFNNLLQVVLGNLELVQRHVSLDPGRLRRAADNAMHGARRAAVLTQRLLAFSRRQPLDPRPVDTNRLILDMSDLLHRTLGETIAIQTRLAADAWWTEVDANQLENALLNLAVNARDAMPGGGVLTIATDNARLRAAEIAAHSEMAPGDYVRLTVSDTGLGMTPETAARVFEPFFTTKEPGKGTGLGLSMIYGFVRQSGGDIAIASQPGAGATITLHLPRSGTRAPESQPPVAQLAPRAVAGQTVLVLEDDADVRGFTMESLAELGYRVLQASDGEEALQLLRATPDIDLLFTDVVLPGGMDGAEVARIALSLRPSLKVLFTSGYARDSIVHGGRLDPGVTLLSKPFSFADLAVKVRDKLA</sequence>
<dbReference type="PROSITE" id="PS50113">
    <property type="entry name" value="PAC"/>
    <property type="match status" value="2"/>
</dbReference>
<evidence type="ECO:0000256" key="4">
    <source>
        <dbReference type="ARBA" id="ARBA00022475"/>
    </source>
</evidence>
<keyword evidence="10" id="KW-0547">Nucleotide-binding</keyword>
<evidence type="ECO:0000256" key="10">
    <source>
        <dbReference type="ARBA" id="ARBA00022741"/>
    </source>
</evidence>
<reference evidence="20" key="1">
    <citation type="submission" date="2024-05" db="EMBL/GenBank/DDBJ databases">
        <authorList>
            <person name="Kim S."/>
            <person name="Heo J."/>
            <person name="Choi H."/>
            <person name="Choi Y."/>
            <person name="Kwon S.-W."/>
            <person name="Kim Y."/>
        </authorList>
    </citation>
    <scope>NUCLEOTIDE SEQUENCE</scope>
    <source>
        <strain evidence="20">KACC 23698</strain>
    </source>
</reference>
<dbReference type="Gene3D" id="2.10.70.100">
    <property type="match status" value="1"/>
</dbReference>
<dbReference type="Gene3D" id="3.30.450.20">
    <property type="entry name" value="PAS domain"/>
    <property type="match status" value="2"/>
</dbReference>
<dbReference type="SMART" id="SM00091">
    <property type="entry name" value="PAS"/>
    <property type="match status" value="1"/>
</dbReference>
<evidence type="ECO:0000256" key="13">
    <source>
        <dbReference type="ARBA" id="ARBA00023136"/>
    </source>
</evidence>
<feature type="domain" description="PAC" evidence="19">
    <location>
        <begin position="344"/>
        <end position="396"/>
    </location>
</feature>
<dbReference type="PANTHER" id="PTHR43304:SF1">
    <property type="entry name" value="PAC DOMAIN-CONTAINING PROTEIN"/>
    <property type="match status" value="1"/>
</dbReference>
<dbReference type="GO" id="GO:0005886">
    <property type="term" value="C:plasma membrane"/>
    <property type="evidence" value="ECO:0007669"/>
    <property type="project" value="UniProtKB-SubCell"/>
</dbReference>
<dbReference type="InterPro" id="IPR001789">
    <property type="entry name" value="Sig_transdc_resp-reg_receiver"/>
</dbReference>
<dbReference type="FunFam" id="3.30.450.20:FF:000099">
    <property type="entry name" value="Sensory box sensor histidine kinase"/>
    <property type="match status" value="1"/>
</dbReference>
<evidence type="ECO:0000256" key="12">
    <source>
        <dbReference type="ARBA" id="ARBA00022989"/>
    </source>
</evidence>
<dbReference type="Pfam" id="PF00512">
    <property type="entry name" value="HisKA"/>
    <property type="match status" value="1"/>
</dbReference>
<accession>A0AAU7JJ75</accession>
<dbReference type="SMART" id="SM00086">
    <property type="entry name" value="PAC"/>
    <property type="match status" value="2"/>
</dbReference>
<dbReference type="CDD" id="cd18161">
    <property type="entry name" value="REC_hyHK_blue-like"/>
    <property type="match status" value="1"/>
</dbReference>
<dbReference type="Gene3D" id="3.40.50.2300">
    <property type="match status" value="1"/>
</dbReference>
<dbReference type="InterPro" id="IPR005467">
    <property type="entry name" value="His_kinase_dom"/>
</dbReference>
<dbReference type="EC" id="2.7.13.3" evidence="3"/>
<dbReference type="EMBL" id="CP157484">
    <property type="protein sequence ID" value="XBO40472.1"/>
    <property type="molecule type" value="Genomic_DNA"/>
</dbReference>
<dbReference type="GO" id="GO:0000155">
    <property type="term" value="F:phosphorelay sensor kinase activity"/>
    <property type="evidence" value="ECO:0007669"/>
    <property type="project" value="InterPro"/>
</dbReference>
<evidence type="ECO:0000256" key="6">
    <source>
        <dbReference type="ARBA" id="ARBA00022553"/>
    </source>
</evidence>
<keyword evidence="9" id="KW-0677">Repeat</keyword>
<dbReference type="SUPFAM" id="SSF55874">
    <property type="entry name" value="ATPase domain of HSP90 chaperone/DNA topoisomerase II/histidine kinase"/>
    <property type="match status" value="1"/>
</dbReference>
<dbReference type="SUPFAM" id="SSF55785">
    <property type="entry name" value="PYP-like sensor domain (PAS domain)"/>
    <property type="match status" value="2"/>
</dbReference>
<evidence type="ECO:0000256" key="9">
    <source>
        <dbReference type="ARBA" id="ARBA00022737"/>
    </source>
</evidence>
<dbReference type="InterPro" id="IPR013655">
    <property type="entry name" value="PAS_fold_3"/>
</dbReference>
<dbReference type="Gene3D" id="3.30.450.40">
    <property type="match status" value="1"/>
</dbReference>
<dbReference type="Pfam" id="PF08447">
    <property type="entry name" value="PAS_3"/>
    <property type="match status" value="1"/>
</dbReference>
<feature type="domain" description="Histidine kinase" evidence="16">
    <location>
        <begin position="624"/>
        <end position="848"/>
    </location>
</feature>
<keyword evidence="7" id="KW-0808">Transferase</keyword>
<dbReference type="InterPro" id="IPR003661">
    <property type="entry name" value="HisK_dim/P_dom"/>
</dbReference>
<dbReference type="SMART" id="SM00388">
    <property type="entry name" value="HisKA"/>
    <property type="match status" value="1"/>
</dbReference>
<dbReference type="SUPFAM" id="SSF55781">
    <property type="entry name" value="GAF domain-like"/>
    <property type="match status" value="1"/>
</dbReference>
<evidence type="ECO:0000256" key="3">
    <source>
        <dbReference type="ARBA" id="ARBA00012438"/>
    </source>
</evidence>
<dbReference type="FunFam" id="2.10.70.100:FF:000001">
    <property type="entry name" value="Sensory transduction histidine kinase"/>
    <property type="match status" value="1"/>
</dbReference>
<dbReference type="InterPro" id="IPR011006">
    <property type="entry name" value="CheY-like_superfamily"/>
</dbReference>
<dbReference type="InterPro" id="IPR003018">
    <property type="entry name" value="GAF"/>
</dbReference>
<feature type="domain" description="PAC" evidence="19">
    <location>
        <begin position="218"/>
        <end position="271"/>
    </location>
</feature>
<dbReference type="InterPro" id="IPR029016">
    <property type="entry name" value="GAF-like_dom_sf"/>
</dbReference>
<comment type="subcellular location">
    <subcellularLocation>
        <location evidence="2">Cell inner membrane</location>
        <topology evidence="2">Multi-pass membrane protein</topology>
    </subcellularLocation>
</comment>
<dbReference type="SUPFAM" id="SSF52172">
    <property type="entry name" value="CheY-like"/>
    <property type="match status" value="1"/>
</dbReference>
<protein>
    <recommendedName>
        <fullName evidence="3">histidine kinase</fullName>
        <ecNumber evidence="3">2.7.13.3</ecNumber>
    </recommendedName>
</protein>
<feature type="domain" description="Response regulatory" evidence="17">
    <location>
        <begin position="870"/>
        <end position="986"/>
    </location>
</feature>
<keyword evidence="12" id="KW-1133">Transmembrane helix</keyword>
<evidence type="ECO:0000259" key="17">
    <source>
        <dbReference type="PROSITE" id="PS50110"/>
    </source>
</evidence>
<dbReference type="SMART" id="SM00448">
    <property type="entry name" value="REC"/>
    <property type="match status" value="1"/>
</dbReference>
<keyword evidence="13" id="KW-0472">Membrane</keyword>
<dbReference type="RefSeq" id="WP_406857332.1">
    <property type="nucleotide sequence ID" value="NZ_CP157484.1"/>
</dbReference>
<dbReference type="PROSITE" id="PS50109">
    <property type="entry name" value="HIS_KIN"/>
    <property type="match status" value="1"/>
</dbReference>
<dbReference type="GO" id="GO:0000166">
    <property type="term" value="F:nucleotide binding"/>
    <property type="evidence" value="ECO:0007669"/>
    <property type="project" value="UniProtKB-KW"/>
</dbReference>
<dbReference type="PROSITE" id="PS50110">
    <property type="entry name" value="RESPONSE_REGULATORY"/>
    <property type="match status" value="1"/>
</dbReference>
<evidence type="ECO:0000256" key="11">
    <source>
        <dbReference type="ARBA" id="ARBA00022777"/>
    </source>
</evidence>
<dbReference type="InterPro" id="IPR052162">
    <property type="entry name" value="Sensor_kinase/Photoreceptor"/>
</dbReference>
<organism evidence="20">
    <name type="scientific">Alsobacter sp. KACC 23698</name>
    <dbReference type="NCBI Taxonomy" id="3149229"/>
    <lineage>
        <taxon>Bacteria</taxon>
        <taxon>Pseudomonadati</taxon>
        <taxon>Pseudomonadota</taxon>
        <taxon>Alphaproteobacteria</taxon>
        <taxon>Hyphomicrobiales</taxon>
        <taxon>Alsobacteraceae</taxon>
        <taxon>Alsobacter</taxon>
    </lineage>
</organism>
<dbReference type="InterPro" id="IPR000014">
    <property type="entry name" value="PAS"/>
</dbReference>
<keyword evidence="6 14" id="KW-0597">Phosphoprotein</keyword>
<dbReference type="Pfam" id="PF02518">
    <property type="entry name" value="HATPase_c"/>
    <property type="match status" value="1"/>
</dbReference>
<evidence type="ECO:0000256" key="5">
    <source>
        <dbReference type="ARBA" id="ARBA00022519"/>
    </source>
</evidence>
<evidence type="ECO:0000256" key="14">
    <source>
        <dbReference type="PROSITE-ProRule" id="PRU00169"/>
    </source>
</evidence>
<dbReference type="InterPro" id="IPR036097">
    <property type="entry name" value="HisK_dim/P_sf"/>
</dbReference>
<dbReference type="PANTHER" id="PTHR43304">
    <property type="entry name" value="PHYTOCHROME-LIKE PROTEIN CPH1"/>
    <property type="match status" value="1"/>
</dbReference>
<dbReference type="InterPro" id="IPR035965">
    <property type="entry name" value="PAS-like_dom_sf"/>
</dbReference>
<dbReference type="InterPro" id="IPR001610">
    <property type="entry name" value="PAC"/>
</dbReference>
<feature type="coiled-coil region" evidence="15">
    <location>
        <begin position="577"/>
        <end position="611"/>
    </location>
</feature>
<dbReference type="InterPro" id="IPR013767">
    <property type="entry name" value="PAS_fold"/>
</dbReference>
<keyword evidence="4" id="KW-1003">Cell membrane</keyword>
<keyword evidence="15" id="KW-0175">Coiled coil</keyword>
<dbReference type="AlphaFoldDB" id="A0AAU7JJ75"/>
<dbReference type="SMART" id="SM00387">
    <property type="entry name" value="HATPase_c"/>
    <property type="match status" value="1"/>
</dbReference>
<feature type="domain" description="PAS" evidence="18">
    <location>
        <begin position="272"/>
        <end position="341"/>
    </location>
</feature>
<dbReference type="InterPro" id="IPR036890">
    <property type="entry name" value="HATPase_C_sf"/>
</dbReference>
<dbReference type="Pfam" id="PF00072">
    <property type="entry name" value="Response_reg"/>
    <property type="match status" value="1"/>
</dbReference>
<dbReference type="Gene3D" id="3.30.565.10">
    <property type="entry name" value="Histidine kinase-like ATPase, C-terminal domain"/>
    <property type="match status" value="1"/>
</dbReference>
<evidence type="ECO:0000259" key="18">
    <source>
        <dbReference type="PROSITE" id="PS50112"/>
    </source>
</evidence>
<dbReference type="CDD" id="cd00130">
    <property type="entry name" value="PAS"/>
    <property type="match status" value="2"/>
</dbReference>
<name>A0AAU7JJ75_9HYPH</name>
<evidence type="ECO:0000259" key="16">
    <source>
        <dbReference type="PROSITE" id="PS50109"/>
    </source>
</evidence>
<keyword evidence="8" id="KW-0812">Transmembrane</keyword>